<evidence type="ECO:0000259" key="3">
    <source>
        <dbReference type="Pfam" id="PF16378"/>
    </source>
</evidence>
<evidence type="ECO:0000313" key="5">
    <source>
        <dbReference type="Proteomes" id="UP001169458"/>
    </source>
</evidence>
<protein>
    <submittedName>
        <fullName evidence="4">DUF4955 domain-containing protein</fullName>
    </submittedName>
</protein>
<dbReference type="EMBL" id="JAUDEN010000039">
    <property type="protein sequence ID" value="MDM8326330.1"/>
    <property type="molecule type" value="Genomic_DNA"/>
</dbReference>
<proteinExistence type="predicted"/>
<reference evidence="4 5" key="1">
    <citation type="submission" date="2023-06" db="EMBL/GenBank/DDBJ databases">
        <authorList>
            <person name="Zeman M."/>
            <person name="Kubasova T."/>
            <person name="Jahodarova E."/>
            <person name="Nykrynova M."/>
            <person name="Rychlik I."/>
        </authorList>
    </citation>
    <scope>NUCLEOTIDE SEQUENCE [LARGE SCALE GENOMIC DNA]</scope>
    <source>
        <strain evidence="4 5">109_WCHN</strain>
    </source>
</reference>
<keyword evidence="1" id="KW-0732">Signal</keyword>
<gene>
    <name evidence="4" type="ORF">QUW60_14025</name>
</gene>
<evidence type="ECO:0000259" key="2">
    <source>
        <dbReference type="Pfam" id="PF16315"/>
    </source>
</evidence>
<dbReference type="InterPro" id="IPR032532">
    <property type="entry name" value="DUF4955"/>
</dbReference>
<accession>A0ABT7VJ48</accession>
<reference evidence="5" key="2">
    <citation type="submission" date="2023-07" db="EMBL/GenBank/DDBJ databases">
        <title>Identification and characterization of horizontal gene transfer across gut microbiota members of farm animals based on homology search.</title>
        <authorList>
            <person name="Schwarzerova J."/>
            <person name="Nykrynova M."/>
            <person name="Jureckova K."/>
            <person name="Cejkova D."/>
            <person name="Rychlik I."/>
        </authorList>
    </citation>
    <scope>NUCLEOTIDE SEQUENCE [LARGE SCALE GENOMIC DNA]</scope>
    <source>
        <strain evidence="5">109_WCHN</strain>
    </source>
</reference>
<dbReference type="Pfam" id="PF16315">
    <property type="entry name" value="DUF4955"/>
    <property type="match status" value="1"/>
</dbReference>
<feature type="signal peptide" evidence="1">
    <location>
        <begin position="1"/>
        <end position="22"/>
    </location>
</feature>
<dbReference type="Pfam" id="PF16378">
    <property type="entry name" value="DUF4988"/>
    <property type="match status" value="1"/>
</dbReference>
<feature type="domain" description="DUF4988" evidence="3">
    <location>
        <begin position="42"/>
        <end position="202"/>
    </location>
</feature>
<dbReference type="Proteomes" id="UP001169458">
    <property type="component" value="Unassembled WGS sequence"/>
</dbReference>
<comment type="caution">
    <text evidence="4">The sequence shown here is derived from an EMBL/GenBank/DDBJ whole genome shotgun (WGS) entry which is preliminary data.</text>
</comment>
<organism evidence="4 5">
    <name type="scientific">Bacteroides gallinaceum</name>
    <dbReference type="NCBI Taxonomy" id="1462571"/>
    <lineage>
        <taxon>Bacteria</taxon>
        <taxon>Pseudomonadati</taxon>
        <taxon>Bacteroidota</taxon>
        <taxon>Bacteroidia</taxon>
        <taxon>Bacteroidales</taxon>
        <taxon>Bacteroidaceae</taxon>
        <taxon>Bacteroides</taxon>
    </lineage>
</organism>
<feature type="chain" id="PRO_5047177810" evidence="1">
    <location>
        <begin position="23"/>
        <end position="757"/>
    </location>
</feature>
<sequence length="757" mass="83488">MSVRLLKNWMWCLGLLVMAACSDEEVVQDDAPVIPEQPAEIASVIDQYNADIAAMQALFEGDAEVVNYTQEESGAYRLELSDGKIATAVSRAEDDADIPLFGVNEEGYWTVQLNGESGLLTDMAGNSVPALRKTGKGVYTPQVVLGEDGYWQVSLNGNQWKRLSDTPAADMTGKTSANFSLYKSVEMDGSGQLTLSLRNGEASVTVDASASSSAEAWKKFVMGSEDNVLLDYSYAGYKHGEEAPADGFAWGYEVINVKDYMNAHSMTAHDAFEAILDENSLIRKSNSSATNANARIVIYFPEGDYVLQEKGNTERPYLIYGGNFIIKGDGPDKTRLIMDNHIGTNEASTGALISIGHSNSPRNTANSPSRATVTANASKGDFSVKVSSTTDIKPEEWVQLRLRSNDDGLLQKELGPLYDYRSGWSITNVPGYDSNGKSEDRNGVQIIEFHQVKSVGNGTVTFYEPIMSDIDVSIKDFNNGWEIRQFKYYENVGVEDLAFVGGESMLTPYYHHGEDVDTSLAWMYDYAYKPLLLNRMVNSWVRNVTFDSVSEAVTFDQSANCSAYNIRIEGKRGHSAVRAQESSRVFIGKVRDESSDDVAHGQYHGCGVSKPSIGTVVWNCTWGTEACFESHATQPRATLFDKCSGGLVYYHAGGAATEAPNHLRDLTIWNLNVTGTTDEKGRSFSNDFHWWLPNDTWWKIYPPIVVGVHGASVDFTDEPDQLTYEESTGAMVTPESLYEAQLERRLGYVPAWLNAIK</sequence>
<dbReference type="PROSITE" id="PS51257">
    <property type="entry name" value="PROKAR_LIPOPROTEIN"/>
    <property type="match status" value="1"/>
</dbReference>
<name>A0ABT7VJ48_9BACE</name>
<dbReference type="RefSeq" id="WP_289561231.1">
    <property type="nucleotide sequence ID" value="NZ_JAUDEN010000039.1"/>
</dbReference>
<evidence type="ECO:0000313" key="4">
    <source>
        <dbReference type="EMBL" id="MDM8326330.1"/>
    </source>
</evidence>
<keyword evidence="5" id="KW-1185">Reference proteome</keyword>
<feature type="domain" description="DUF4955" evidence="2">
    <location>
        <begin position="601"/>
        <end position="755"/>
    </location>
</feature>
<evidence type="ECO:0000256" key="1">
    <source>
        <dbReference type="SAM" id="SignalP"/>
    </source>
</evidence>
<dbReference type="InterPro" id="IPR032149">
    <property type="entry name" value="DUF4988"/>
</dbReference>